<keyword evidence="6" id="KW-0175">Coiled coil</keyword>
<comment type="caution">
    <text evidence="7">The sequence shown here is derived from an EMBL/GenBank/DDBJ whole genome shotgun (WGS) entry which is preliminary data.</text>
</comment>
<dbReference type="PANTHER" id="PTHR12713:SF11">
    <property type="entry name" value="V-TYPE PROTON ATPASE SUBUNIT G"/>
    <property type="match status" value="1"/>
</dbReference>
<evidence type="ECO:0000256" key="6">
    <source>
        <dbReference type="SAM" id="Coils"/>
    </source>
</evidence>
<proteinExistence type="inferred from homology"/>
<organism evidence="7 8">
    <name type="scientific">Rosa chinensis</name>
    <name type="common">China rose</name>
    <dbReference type="NCBI Taxonomy" id="74649"/>
    <lineage>
        <taxon>Eukaryota</taxon>
        <taxon>Viridiplantae</taxon>
        <taxon>Streptophyta</taxon>
        <taxon>Embryophyta</taxon>
        <taxon>Tracheophyta</taxon>
        <taxon>Spermatophyta</taxon>
        <taxon>Magnoliopsida</taxon>
        <taxon>eudicotyledons</taxon>
        <taxon>Gunneridae</taxon>
        <taxon>Pentapetalae</taxon>
        <taxon>rosids</taxon>
        <taxon>fabids</taxon>
        <taxon>Rosales</taxon>
        <taxon>Rosaceae</taxon>
        <taxon>Rosoideae</taxon>
        <taxon>Rosoideae incertae sedis</taxon>
        <taxon>Rosa</taxon>
    </lineage>
</organism>
<dbReference type="Pfam" id="PF03179">
    <property type="entry name" value="V-ATPase_G"/>
    <property type="match status" value="1"/>
</dbReference>
<evidence type="ECO:0000256" key="4">
    <source>
        <dbReference type="ARBA" id="ARBA00022781"/>
    </source>
</evidence>
<dbReference type="Gene3D" id="1.20.5.2950">
    <property type="match status" value="1"/>
</dbReference>
<dbReference type="GO" id="GO:0016887">
    <property type="term" value="F:ATP hydrolysis activity"/>
    <property type="evidence" value="ECO:0007669"/>
    <property type="project" value="TreeGrafter"/>
</dbReference>
<dbReference type="EMBL" id="PDCK01000039">
    <property type="protein sequence ID" value="PRQ58820.1"/>
    <property type="molecule type" value="Genomic_DNA"/>
</dbReference>
<gene>
    <name evidence="7" type="ORF">RchiOBHm_Chr1g0363451</name>
</gene>
<dbReference type="GO" id="GO:0000221">
    <property type="term" value="C:vacuolar proton-transporting V-type ATPase, V1 domain"/>
    <property type="evidence" value="ECO:0007669"/>
    <property type="project" value="TreeGrafter"/>
</dbReference>
<dbReference type="GO" id="GO:0046961">
    <property type="term" value="F:proton-transporting ATPase activity, rotational mechanism"/>
    <property type="evidence" value="ECO:0007669"/>
    <property type="project" value="InterPro"/>
</dbReference>
<keyword evidence="5" id="KW-0406">Ion transport</keyword>
<dbReference type="STRING" id="74649.A0A2P6SJG8"/>
<comment type="function">
    <text evidence="1">Catalytic subunit of the peripheral V1 complex of vacuolar ATPase (V-ATPase). V-ATPase is responsible for acidifying a variety of intracellular compartments in eukaryotic cells.</text>
</comment>
<dbReference type="AlphaFoldDB" id="A0A2P6SJG8"/>
<protein>
    <submittedName>
        <fullName evidence="7">Putative vacuolar (H+)-ATPase G subunit</fullName>
    </submittedName>
</protein>
<evidence type="ECO:0000313" key="7">
    <source>
        <dbReference type="EMBL" id="PRQ58820.1"/>
    </source>
</evidence>
<accession>A0A2P6SJG8</accession>
<keyword evidence="8" id="KW-1185">Reference proteome</keyword>
<comment type="similarity">
    <text evidence="2">Belongs to the V-ATPase G subunit family.</text>
</comment>
<evidence type="ECO:0000256" key="3">
    <source>
        <dbReference type="ARBA" id="ARBA00022448"/>
    </source>
</evidence>
<dbReference type="Gramene" id="PRQ58820">
    <property type="protein sequence ID" value="PRQ58820"/>
    <property type="gene ID" value="RchiOBHm_Chr1g0363451"/>
</dbReference>
<dbReference type="Proteomes" id="UP000238479">
    <property type="component" value="Chromosome 1"/>
</dbReference>
<sequence length="107" mass="12219">MEVINKHNTVQQLLTVEQEVQQILNASRNAKTAKLKQAKEEAEKENADFHAQMEVDFQRKHAEGGGHSGPLKRIEQETEAFHHLKIDAARISNDIVRMLLEYTTVTN</sequence>
<keyword evidence="4" id="KW-0375">Hydrogen ion transport</keyword>
<evidence type="ECO:0000256" key="2">
    <source>
        <dbReference type="ARBA" id="ARBA00010066"/>
    </source>
</evidence>
<evidence type="ECO:0000256" key="5">
    <source>
        <dbReference type="ARBA" id="ARBA00023065"/>
    </source>
</evidence>
<dbReference type="PANTHER" id="PTHR12713">
    <property type="entry name" value="VACUOLAR ATP SYNTHASE SUBUNIT G"/>
    <property type="match status" value="1"/>
</dbReference>
<evidence type="ECO:0000256" key="1">
    <source>
        <dbReference type="ARBA" id="ARBA00003847"/>
    </source>
</evidence>
<reference evidence="7 8" key="1">
    <citation type="journal article" date="2018" name="Nat. Genet.">
        <title>The Rosa genome provides new insights in the design of modern roses.</title>
        <authorList>
            <person name="Bendahmane M."/>
        </authorList>
    </citation>
    <scope>NUCLEOTIDE SEQUENCE [LARGE SCALE GENOMIC DNA]</scope>
    <source>
        <strain evidence="8">cv. Old Blush</strain>
    </source>
</reference>
<keyword evidence="3" id="KW-0813">Transport</keyword>
<evidence type="ECO:0000313" key="8">
    <source>
        <dbReference type="Proteomes" id="UP000238479"/>
    </source>
</evidence>
<dbReference type="InterPro" id="IPR005124">
    <property type="entry name" value="V-ATPase_G"/>
</dbReference>
<name>A0A2P6SJG8_ROSCH</name>
<feature type="coiled-coil region" evidence="6">
    <location>
        <begin position="25"/>
        <end position="52"/>
    </location>
</feature>